<dbReference type="OrthoDB" id="9789960at2"/>
<dbReference type="Proteomes" id="UP000192527">
    <property type="component" value="Chromosome"/>
</dbReference>
<feature type="domain" description="Amine oxidase" evidence="1">
    <location>
        <begin position="13"/>
        <end position="490"/>
    </location>
</feature>
<dbReference type="KEGG" id="hmn:HM131_03570"/>
<name>A0A1W5ZRQ1_9BACI</name>
<dbReference type="Pfam" id="PF01593">
    <property type="entry name" value="Amino_oxidase"/>
    <property type="match status" value="1"/>
</dbReference>
<sequence length="492" mass="56042">MVYDVGIVGAGFGGLAAAAELSRKGLNVLVLEASNELGGSAGKYERERYRFQSGATVGMGFEPGGVFDQLYKNLDLKTPAMKLLNPIMEIHMPDRTIHYYRDRNQWYNEIQRNFPEVSNEIKTFYEEIFKVGEMVDRLVEKLPIFPPKTMRDWLTLPSLMNQESIRLIPFLMQTVEDRLKKYQLHHYHLFKTFLNGELMDSVQTSVDRCPAFLGYAALQTFHKGAYAVHGGLATVAEQLADYIKGCGNEVKLRHPVHLVDKEGGTFRLHTKRKKIYEVKRVILNNSVHNFHDTLSPKLGKHSYIKEQKEMKRESWGAFIIHAGVDQSVFESTDVLYHQFIDPHHPEELHDGGQFLMSLSDPVDQKMAPEGKRSLTISTHTSIRQWWEAEDYNIKKERMKERLIQTVDHYFPGFSNHLDIVLPGTPVTFEKWLRRKQGKVGGYAPKGSYSWLNSYSIRTGIDGVLQCGDTVFPGAGTLGVTLSGLMVAKELTK</sequence>
<evidence type="ECO:0000313" key="2">
    <source>
        <dbReference type="EMBL" id="ARI75963.1"/>
    </source>
</evidence>
<dbReference type="RefSeq" id="WP_085028013.1">
    <property type="nucleotide sequence ID" value="NZ_CP020772.1"/>
</dbReference>
<dbReference type="InterPro" id="IPR002937">
    <property type="entry name" value="Amino_oxidase"/>
</dbReference>
<dbReference type="STRING" id="402384.HM131_03570"/>
<keyword evidence="3" id="KW-1185">Reference proteome</keyword>
<dbReference type="GO" id="GO:0016491">
    <property type="term" value="F:oxidoreductase activity"/>
    <property type="evidence" value="ECO:0007669"/>
    <property type="project" value="InterPro"/>
</dbReference>
<dbReference type="Gene3D" id="3.90.660.50">
    <property type="match status" value="1"/>
</dbReference>
<dbReference type="SUPFAM" id="SSF51905">
    <property type="entry name" value="FAD/NAD(P)-binding domain"/>
    <property type="match status" value="1"/>
</dbReference>
<dbReference type="GO" id="GO:0016116">
    <property type="term" value="P:carotenoid metabolic process"/>
    <property type="evidence" value="ECO:0007669"/>
    <property type="project" value="InterPro"/>
</dbReference>
<dbReference type="AlphaFoldDB" id="A0A1W5ZRQ1"/>
<reference evidence="2 3" key="1">
    <citation type="submission" date="2017-04" db="EMBL/GenBank/DDBJ databases">
        <title>The whole genome sequencing and assembly of Halobacillus mangrovi strain.</title>
        <authorList>
            <person name="Lee S.-J."/>
            <person name="Park M.-K."/>
            <person name="Kim J.-Y."/>
            <person name="Lee Y.-J."/>
            <person name="Yi H."/>
            <person name="Bahn Y.-S."/>
            <person name="Kim J.F."/>
            <person name="Lee D.-W."/>
        </authorList>
    </citation>
    <scope>NUCLEOTIDE SEQUENCE [LARGE SCALE GENOMIC DNA]</scope>
    <source>
        <strain evidence="2 3">KTB 131</strain>
    </source>
</reference>
<proteinExistence type="predicted"/>
<dbReference type="InterPro" id="IPR045892">
    <property type="entry name" value="CrtISO-like"/>
</dbReference>
<dbReference type="EMBL" id="CP020772">
    <property type="protein sequence ID" value="ARI75963.1"/>
    <property type="molecule type" value="Genomic_DNA"/>
</dbReference>
<evidence type="ECO:0000313" key="3">
    <source>
        <dbReference type="Proteomes" id="UP000192527"/>
    </source>
</evidence>
<dbReference type="PANTHER" id="PTHR46313">
    <property type="match status" value="1"/>
</dbReference>
<dbReference type="InterPro" id="IPR036188">
    <property type="entry name" value="FAD/NAD-bd_sf"/>
</dbReference>
<evidence type="ECO:0000259" key="1">
    <source>
        <dbReference type="Pfam" id="PF01593"/>
    </source>
</evidence>
<dbReference type="PANTHER" id="PTHR46313:SF3">
    <property type="entry name" value="PROLYCOPENE ISOMERASE, CHLOROPLASTIC"/>
    <property type="match status" value="1"/>
</dbReference>
<organism evidence="2 3">
    <name type="scientific">Halobacillus mangrovi</name>
    <dbReference type="NCBI Taxonomy" id="402384"/>
    <lineage>
        <taxon>Bacteria</taxon>
        <taxon>Bacillati</taxon>
        <taxon>Bacillota</taxon>
        <taxon>Bacilli</taxon>
        <taxon>Bacillales</taxon>
        <taxon>Bacillaceae</taxon>
        <taxon>Halobacillus</taxon>
    </lineage>
</organism>
<protein>
    <submittedName>
        <fullName evidence="2">Amine oxidase</fullName>
    </submittedName>
</protein>
<dbReference type="Gene3D" id="3.50.50.60">
    <property type="entry name" value="FAD/NAD(P)-binding domain"/>
    <property type="match status" value="2"/>
</dbReference>
<gene>
    <name evidence="2" type="ORF">HM131_03570</name>
</gene>
<accession>A0A1W5ZRQ1</accession>